<sequence>MVAADVVSLTKAVAGVQLHSQPEARRTDKQEVKPRTTSDQPAIDVESSGGSQTEVVVSGRKEKGLQISSTVDELSPPSSPPCDRDTRFEFLPRRPDGPCPVTITDSEPNNAFCFALTFINCSFSGDRPLRFENCIVECVTFTDCHFEETRFVNSVLVDMTVANVVFCDSWWTNRRFTQNFITIGRDQDDTIMFEGKREGLNDRIPAELRDSNYKEDRCGTQQQGDSKYPHLTKWWENIANVMKDVDEKRTSGQTW</sequence>
<evidence type="ECO:0000313" key="5">
    <source>
        <dbReference type="Proteomes" id="UP001302367"/>
    </source>
</evidence>
<feature type="region of interest" description="Disordered" evidence="1">
    <location>
        <begin position="18"/>
        <end position="61"/>
    </location>
</feature>
<name>A0A2G5I577_CERBT</name>
<reference evidence="2 4" key="1">
    <citation type="submission" date="2015-10" db="EMBL/GenBank/DDBJ databases">
        <title>The cercosporin biosynthetic gene cluster was horizontally transferred to several fungal lineages and shown to be expanded in Cercospora beticola based on microsynteny with recipient genomes.</title>
        <authorList>
            <person name="De Jonge R."/>
            <person name="Ebert M.K."/>
            <person name="Suttle J.C."/>
            <person name="Jurick Ii W.M."/>
            <person name="Secor G.A."/>
            <person name="Thomma B.P."/>
            <person name="Van De Peer Y."/>
            <person name="Bolton M.D."/>
        </authorList>
    </citation>
    <scope>NUCLEOTIDE SEQUENCE [LARGE SCALE GENOMIC DNA]</scope>
    <source>
        <strain evidence="2 4">09-40</strain>
    </source>
</reference>
<dbReference type="EMBL" id="CP134186">
    <property type="protein sequence ID" value="WPB00279.1"/>
    <property type="molecule type" value="Genomic_DNA"/>
</dbReference>
<dbReference type="OrthoDB" id="10315676at2759"/>
<dbReference type="SUPFAM" id="SSF141571">
    <property type="entry name" value="Pentapeptide repeat-like"/>
    <property type="match status" value="1"/>
</dbReference>
<evidence type="ECO:0000313" key="4">
    <source>
        <dbReference type="Proteomes" id="UP000230605"/>
    </source>
</evidence>
<proteinExistence type="predicted"/>
<accession>A0A2G5I577</accession>
<keyword evidence="5" id="KW-1185">Reference proteome</keyword>
<gene>
    <name evidence="2" type="ORF">CB0940_03113</name>
    <name evidence="3" type="ORF">RHO25_004898</name>
</gene>
<dbReference type="Proteomes" id="UP000230605">
    <property type="component" value="Chromosome 3"/>
</dbReference>
<evidence type="ECO:0000313" key="2">
    <source>
        <dbReference type="EMBL" id="PIA99959.1"/>
    </source>
</evidence>
<evidence type="ECO:0000256" key="1">
    <source>
        <dbReference type="SAM" id="MobiDB-lite"/>
    </source>
</evidence>
<reference evidence="3 5" key="2">
    <citation type="submission" date="2023-09" db="EMBL/GenBank/DDBJ databases">
        <title>Complete-Gapless Cercospora beticola genome.</title>
        <authorList>
            <person name="Wyatt N.A."/>
            <person name="Spanner R.E."/>
            <person name="Bolton M.D."/>
        </authorList>
    </citation>
    <scope>NUCLEOTIDE SEQUENCE [LARGE SCALE GENOMIC DNA]</scope>
    <source>
        <strain evidence="3">Cb09-40</strain>
    </source>
</reference>
<dbReference type="Proteomes" id="UP001302367">
    <property type="component" value="Chromosome 3"/>
</dbReference>
<protein>
    <submittedName>
        <fullName evidence="2">Uncharacterized protein</fullName>
    </submittedName>
</protein>
<dbReference type="AlphaFoldDB" id="A0A2G5I577"/>
<feature type="compositionally biased region" description="Basic and acidic residues" evidence="1">
    <location>
        <begin position="22"/>
        <end position="36"/>
    </location>
</feature>
<dbReference type="EMBL" id="LKMD01000101">
    <property type="protein sequence ID" value="PIA99959.1"/>
    <property type="molecule type" value="Genomic_DNA"/>
</dbReference>
<evidence type="ECO:0000313" key="3">
    <source>
        <dbReference type="EMBL" id="WPB00279.1"/>
    </source>
</evidence>
<organism evidence="2 4">
    <name type="scientific">Cercospora beticola</name>
    <name type="common">Sugarbeet leaf spot fungus</name>
    <dbReference type="NCBI Taxonomy" id="122368"/>
    <lineage>
        <taxon>Eukaryota</taxon>
        <taxon>Fungi</taxon>
        <taxon>Dikarya</taxon>
        <taxon>Ascomycota</taxon>
        <taxon>Pezizomycotina</taxon>
        <taxon>Dothideomycetes</taxon>
        <taxon>Dothideomycetidae</taxon>
        <taxon>Mycosphaerellales</taxon>
        <taxon>Mycosphaerellaceae</taxon>
        <taxon>Cercospora</taxon>
    </lineage>
</organism>